<sequence>MACRQQYIYCCFSFTPLIWLALAAAAAAASGAKSDCPQSCGNNVSIPFPFGIGDECHIGEPWFNLSCSPVAKDCYNRSGETEGYDVSIELDDDAPIHTLKHPYHIRKAIGCDSQAYIYPFIDRNDATGCLSTCQGMGMVENKSCSGIGCCQASIPLGCQELGDASWMICRFNTRYERDEPVQVVLDWTICQPDVRNSTKRCEKLRLQRARTAYAMILIMDTVAIAEEDTEEILTLMEETAA</sequence>
<evidence type="ECO:0000256" key="2">
    <source>
        <dbReference type="ARBA" id="ARBA00022729"/>
    </source>
</evidence>
<dbReference type="GO" id="GO:0016301">
    <property type="term" value="F:kinase activity"/>
    <property type="evidence" value="ECO:0007669"/>
    <property type="project" value="UniProtKB-KW"/>
</dbReference>
<dbReference type="InterPro" id="IPR025287">
    <property type="entry name" value="WAK_GUB"/>
</dbReference>
<accession>A0A3S3Q0E0</accession>
<dbReference type="Pfam" id="PF13947">
    <property type="entry name" value="GUB_WAK_bind"/>
    <property type="match status" value="1"/>
</dbReference>
<protein>
    <submittedName>
        <fullName evidence="5">Wall-associated receptor kinase 2-like protein</fullName>
    </submittedName>
</protein>
<evidence type="ECO:0000313" key="6">
    <source>
        <dbReference type="Proteomes" id="UP000283530"/>
    </source>
</evidence>
<keyword evidence="5" id="KW-0808">Transferase</keyword>
<keyword evidence="2 3" id="KW-0732">Signal</keyword>
<name>A0A3S3Q0E0_9MAGN</name>
<dbReference type="PANTHER" id="PTHR33491">
    <property type="entry name" value="OSJNBA0016N04.9 PROTEIN"/>
    <property type="match status" value="1"/>
</dbReference>
<organism evidence="5 6">
    <name type="scientific">Cinnamomum micranthum f. kanehirae</name>
    <dbReference type="NCBI Taxonomy" id="337451"/>
    <lineage>
        <taxon>Eukaryota</taxon>
        <taxon>Viridiplantae</taxon>
        <taxon>Streptophyta</taxon>
        <taxon>Embryophyta</taxon>
        <taxon>Tracheophyta</taxon>
        <taxon>Spermatophyta</taxon>
        <taxon>Magnoliopsida</taxon>
        <taxon>Magnoliidae</taxon>
        <taxon>Laurales</taxon>
        <taxon>Lauraceae</taxon>
        <taxon>Cinnamomum</taxon>
    </lineage>
</organism>
<evidence type="ECO:0000256" key="3">
    <source>
        <dbReference type="SAM" id="SignalP"/>
    </source>
</evidence>
<comment type="caution">
    <text evidence="5">The sequence shown here is derived from an EMBL/GenBank/DDBJ whole genome shotgun (WGS) entry which is preliminary data.</text>
</comment>
<dbReference type="GO" id="GO:0016020">
    <property type="term" value="C:membrane"/>
    <property type="evidence" value="ECO:0007669"/>
    <property type="project" value="UniProtKB-SubCell"/>
</dbReference>
<feature type="chain" id="PRO_5018672461" evidence="3">
    <location>
        <begin position="32"/>
        <end position="241"/>
    </location>
</feature>
<keyword evidence="6" id="KW-1185">Reference proteome</keyword>
<keyword evidence="5" id="KW-0675">Receptor</keyword>
<evidence type="ECO:0000259" key="4">
    <source>
        <dbReference type="Pfam" id="PF13947"/>
    </source>
</evidence>
<dbReference type="EMBL" id="QPKB01000002">
    <property type="protein sequence ID" value="RWR76958.1"/>
    <property type="molecule type" value="Genomic_DNA"/>
</dbReference>
<comment type="subcellular location">
    <subcellularLocation>
        <location evidence="1">Membrane</location>
        <topology evidence="1">Single-pass membrane protein</topology>
    </subcellularLocation>
</comment>
<keyword evidence="5" id="KW-0418">Kinase</keyword>
<dbReference type="OrthoDB" id="4062651at2759"/>
<gene>
    <name evidence="5" type="ORF">CKAN_00542500</name>
</gene>
<dbReference type="AlphaFoldDB" id="A0A3S3Q0E0"/>
<evidence type="ECO:0000256" key="1">
    <source>
        <dbReference type="ARBA" id="ARBA00004167"/>
    </source>
</evidence>
<feature type="domain" description="Wall-associated receptor kinase galacturonan-binding" evidence="4">
    <location>
        <begin position="36"/>
        <end position="69"/>
    </location>
</feature>
<feature type="signal peptide" evidence="3">
    <location>
        <begin position="1"/>
        <end position="31"/>
    </location>
</feature>
<evidence type="ECO:0000313" key="5">
    <source>
        <dbReference type="EMBL" id="RWR76958.1"/>
    </source>
</evidence>
<dbReference type="GO" id="GO:0030247">
    <property type="term" value="F:polysaccharide binding"/>
    <property type="evidence" value="ECO:0007669"/>
    <property type="project" value="InterPro"/>
</dbReference>
<dbReference type="Proteomes" id="UP000283530">
    <property type="component" value="Unassembled WGS sequence"/>
</dbReference>
<proteinExistence type="predicted"/>
<reference evidence="5 6" key="1">
    <citation type="journal article" date="2019" name="Nat. Plants">
        <title>Stout camphor tree genome fills gaps in understanding of flowering plant genome evolution.</title>
        <authorList>
            <person name="Chaw S.M."/>
            <person name="Liu Y.C."/>
            <person name="Wu Y.W."/>
            <person name="Wang H.Y."/>
            <person name="Lin C.I."/>
            <person name="Wu C.S."/>
            <person name="Ke H.M."/>
            <person name="Chang L.Y."/>
            <person name="Hsu C.Y."/>
            <person name="Yang H.T."/>
            <person name="Sudianto E."/>
            <person name="Hsu M.H."/>
            <person name="Wu K.P."/>
            <person name="Wang L.N."/>
            <person name="Leebens-Mack J.H."/>
            <person name="Tsai I.J."/>
        </authorList>
    </citation>
    <scope>NUCLEOTIDE SEQUENCE [LARGE SCALE GENOMIC DNA]</scope>
    <source>
        <strain evidence="6">cv. Chaw 1501</strain>
        <tissue evidence="5">Young leaves</tissue>
    </source>
</reference>